<sequence length="146" mass="16208">MALHLCLILLATSVLDREYGGRSRETGLYKHFHLSQEGSQSIRLRWEVRILPDLKGTTISLTVLHTSDPSVLKRQSAQFPDKLLTLCGLKTSTLCKITVEAVIAIKIIPGFTEDIETPRTRKLLRSPLMTSESALTSPIALYFSAA</sequence>
<reference evidence="2" key="2">
    <citation type="submission" date="2015-11" db="EMBL/GenBank/DDBJ databases">
        <authorList>
            <person name="Zhang Y."/>
            <person name="Guo Z."/>
        </authorList>
    </citation>
    <scope>NUCLEOTIDE SEQUENCE</scope>
</reference>
<proteinExistence type="predicted"/>
<evidence type="ECO:0000313" key="3">
    <source>
        <dbReference type="Proteomes" id="UP000017246"/>
    </source>
</evidence>
<protein>
    <submittedName>
        <fullName evidence="2">EG95</fullName>
    </submittedName>
</protein>
<reference evidence="2" key="1">
    <citation type="journal article" date="2013" name="Nature">
        <title>The genomes of four tapeworm species reveal adaptations to parasitism.</title>
        <authorList>
            <person name="Tsai I.J."/>
            <person name="Zarowiecki M."/>
            <person name="Holroyd N."/>
            <person name="Garciarrubio A."/>
            <person name="Sanchez-Flores A."/>
            <person name="Brooks K.L."/>
            <person name="Tracey A."/>
            <person name="Bobes R.J."/>
            <person name="Fragoso G."/>
            <person name="Sciutto E."/>
            <person name="Aslett M."/>
            <person name="Beasley H."/>
            <person name="Bennett H.M."/>
            <person name="Cai J."/>
            <person name="Camicia F."/>
            <person name="Clark R."/>
            <person name="Cucher M."/>
            <person name="De Silva N."/>
            <person name="Day T.A."/>
            <person name="Deplazes P."/>
            <person name="Estrada K."/>
            <person name="Fernandez C."/>
            <person name="Holland P.W."/>
            <person name="Hou J."/>
            <person name="Hu S."/>
            <person name="Huckvale T."/>
            <person name="Hung S.S."/>
            <person name="Kamenetzky L."/>
            <person name="Keane J.A."/>
            <person name="Kiss F."/>
            <person name="Koziol U."/>
            <person name="Lambert O."/>
            <person name="Liu K."/>
            <person name="Luo X."/>
            <person name="Luo Y."/>
            <person name="Macchiaroli N."/>
            <person name="Nichol S."/>
            <person name="Paps J."/>
            <person name="Parkinson J."/>
            <person name="Pouchkina-Stantcheva N."/>
            <person name="Riddiford N."/>
            <person name="Rosenzvit M."/>
            <person name="Salinas G."/>
            <person name="Wasmuth J.D."/>
            <person name="Zamanian M."/>
            <person name="Zheng Y."/>
            <person name="Cai X."/>
            <person name="Soberon X."/>
            <person name="Olson P.D."/>
            <person name="Laclette J.P."/>
            <person name="Brehm K."/>
            <person name="Berriman M."/>
            <person name="Garciarrubio A."/>
            <person name="Bobes R.J."/>
            <person name="Fragoso G."/>
            <person name="Sanchez-Flores A."/>
            <person name="Estrada K."/>
            <person name="Cevallos M.A."/>
            <person name="Morett E."/>
            <person name="Gonzalez V."/>
            <person name="Portillo T."/>
            <person name="Ochoa-Leyva A."/>
            <person name="Jose M.V."/>
            <person name="Sciutto E."/>
            <person name="Landa A."/>
            <person name="Jimenez L."/>
            <person name="Valdes V."/>
            <person name="Carrero J.C."/>
            <person name="Larralde C."/>
            <person name="Morales-Montor J."/>
            <person name="Limon-Lason J."/>
            <person name="Soberon X."/>
            <person name="Laclette J.P."/>
        </authorList>
    </citation>
    <scope>NUCLEOTIDE SEQUENCE [LARGE SCALE GENOMIC DNA]</scope>
</reference>
<feature type="chain" id="PRO_5001660484" evidence="1">
    <location>
        <begin position="17"/>
        <end position="146"/>
    </location>
</feature>
<feature type="signal peptide" evidence="1">
    <location>
        <begin position="1"/>
        <end position="16"/>
    </location>
</feature>
<dbReference type="AlphaFoldDB" id="A0A068XXS6"/>
<keyword evidence="3" id="KW-1185">Reference proteome</keyword>
<evidence type="ECO:0000313" key="2">
    <source>
        <dbReference type="EMBL" id="CDS35656.1"/>
    </source>
</evidence>
<dbReference type="EMBL" id="LN901900">
    <property type="protein sequence ID" value="CDS35656.1"/>
    <property type="molecule type" value="Genomic_DNA"/>
</dbReference>
<gene>
    <name evidence="2" type="ORF">EmuJ_000368610</name>
</gene>
<dbReference type="Proteomes" id="UP000017246">
    <property type="component" value="Unassembled WGS sequence"/>
</dbReference>
<organism evidence="2 3">
    <name type="scientific">Echinococcus multilocularis</name>
    <name type="common">Fox tapeworm</name>
    <dbReference type="NCBI Taxonomy" id="6211"/>
    <lineage>
        <taxon>Eukaryota</taxon>
        <taxon>Metazoa</taxon>
        <taxon>Spiralia</taxon>
        <taxon>Lophotrochozoa</taxon>
        <taxon>Platyhelminthes</taxon>
        <taxon>Cestoda</taxon>
        <taxon>Eucestoda</taxon>
        <taxon>Cyclophyllidea</taxon>
        <taxon>Taeniidae</taxon>
        <taxon>Echinococcus</taxon>
    </lineage>
</organism>
<accession>A0A068XXS6</accession>
<name>A0A068XXS6_ECHMU</name>
<keyword evidence="1" id="KW-0732">Signal</keyword>
<evidence type="ECO:0000256" key="1">
    <source>
        <dbReference type="SAM" id="SignalP"/>
    </source>
</evidence>